<dbReference type="KEGG" id="csh:Closa_0850"/>
<evidence type="ECO:0000313" key="2">
    <source>
        <dbReference type="Proteomes" id="UP000001662"/>
    </source>
</evidence>
<reference evidence="1" key="1">
    <citation type="submission" date="2010-07" db="EMBL/GenBank/DDBJ databases">
        <title>Complete sequence of Clostridium saccharolyticum WM1.</title>
        <authorList>
            <consortium name="US DOE Joint Genome Institute"/>
            <person name="Lucas S."/>
            <person name="Copeland A."/>
            <person name="Lapidus A."/>
            <person name="Cheng J.-F."/>
            <person name="Bruce D."/>
            <person name="Goodwin L."/>
            <person name="Pitluck S."/>
            <person name="Chertkov O."/>
            <person name="Detter J.C."/>
            <person name="Han C."/>
            <person name="Tapia R."/>
            <person name="Land M."/>
            <person name="Hauser L."/>
            <person name="Chang Y.-J."/>
            <person name="Jeffries C."/>
            <person name="Kyrpides N."/>
            <person name="Ivanova N."/>
            <person name="Mikhailova N."/>
            <person name="Mouttaki H."/>
            <person name="Lin L."/>
            <person name="Zhou J."/>
            <person name="Hemme C.L."/>
            <person name="Woyke T."/>
        </authorList>
    </citation>
    <scope>NUCLEOTIDE SEQUENCE [LARGE SCALE GENOMIC DNA]</scope>
    <source>
        <strain evidence="1">WM1</strain>
    </source>
</reference>
<dbReference type="Pfam" id="PF05489">
    <property type="entry name" value="Phage_tail_X"/>
    <property type="match status" value="1"/>
</dbReference>
<keyword evidence="2" id="KW-1185">Reference proteome</keyword>
<accession>D9R636</accession>
<sequence>MGNYKTVQGDTWDMIAKKAYGAEKYLDHLMRNNFGLLDYFVFPAGILVNTPSLPNREIIGLPEWRK</sequence>
<dbReference type="HOGENOM" id="CLU_175462_0_2_9"/>
<gene>
    <name evidence="1" type="ordered locus">Closa_0850</name>
</gene>
<protein>
    <submittedName>
        <fullName evidence="1">Phage tail protein gpX</fullName>
    </submittedName>
</protein>
<dbReference type="RefSeq" id="WP_013271565.1">
    <property type="nucleotide sequence ID" value="NC_014376.1"/>
</dbReference>
<name>D9R636_LACSW</name>
<organism evidence="1 2">
    <name type="scientific">Lacrimispora saccharolytica (strain ATCC 35040 / DSM 2544 / NRCC 2533 / WM1)</name>
    <name type="common">Clostridium saccharolyticum</name>
    <dbReference type="NCBI Taxonomy" id="610130"/>
    <lineage>
        <taxon>Bacteria</taxon>
        <taxon>Bacillati</taxon>
        <taxon>Bacillota</taxon>
        <taxon>Clostridia</taxon>
        <taxon>Lachnospirales</taxon>
        <taxon>Lachnospiraceae</taxon>
        <taxon>Lacrimispora</taxon>
    </lineage>
</organism>
<evidence type="ECO:0000313" key="1">
    <source>
        <dbReference type="EMBL" id="ADL03470.1"/>
    </source>
</evidence>
<dbReference type="OrthoDB" id="2941457at2"/>
<dbReference type="Proteomes" id="UP000001662">
    <property type="component" value="Chromosome"/>
</dbReference>
<dbReference type="InterPro" id="IPR008861">
    <property type="entry name" value="GpX-like"/>
</dbReference>
<dbReference type="STRING" id="610130.Closa_0850"/>
<dbReference type="EMBL" id="CP002109">
    <property type="protein sequence ID" value="ADL03470.1"/>
    <property type="molecule type" value="Genomic_DNA"/>
</dbReference>
<dbReference type="PaxDb" id="610130-Closa_0850"/>
<proteinExistence type="predicted"/>
<dbReference type="AlphaFoldDB" id="D9R636"/>